<dbReference type="AlphaFoldDB" id="A0A8B8P0I6"/>
<accession>A0A8B8P0I6</accession>
<reference evidence="4" key="2">
    <citation type="submission" date="2025-08" db="UniProtKB">
        <authorList>
            <consortium name="RefSeq"/>
        </authorList>
    </citation>
    <scope>IDENTIFICATION</scope>
    <source>
        <tissue evidence="4">Leaf</tissue>
    </source>
</reference>
<dbReference type="Pfam" id="PF14543">
    <property type="entry name" value="TAXi_N"/>
    <property type="match status" value="1"/>
</dbReference>
<dbReference type="OrthoDB" id="2747330at2759"/>
<proteinExistence type="inferred from homology"/>
<dbReference type="GO" id="GO:0004190">
    <property type="term" value="F:aspartic-type endopeptidase activity"/>
    <property type="evidence" value="ECO:0007669"/>
    <property type="project" value="InterPro"/>
</dbReference>
<protein>
    <submittedName>
        <fullName evidence="4">Aspartyl protease family protein At5g10770-like</fullName>
    </submittedName>
</protein>
<evidence type="ECO:0000259" key="2">
    <source>
        <dbReference type="PROSITE" id="PS51767"/>
    </source>
</evidence>
<dbReference type="KEGG" id="rarg:115738830"/>
<dbReference type="Proteomes" id="UP000827889">
    <property type="component" value="Chromosome 1"/>
</dbReference>
<evidence type="ECO:0000313" key="4">
    <source>
        <dbReference type="RefSeq" id="XP_030527418.1"/>
    </source>
</evidence>
<feature type="domain" description="Peptidase A1" evidence="2">
    <location>
        <begin position="228"/>
        <end position="457"/>
    </location>
</feature>
<dbReference type="FunFam" id="2.40.70.10:FF:000021">
    <property type="entry name" value="Aspartyl protease AED1"/>
    <property type="match status" value="1"/>
</dbReference>
<keyword evidence="3" id="KW-1185">Reference proteome</keyword>
<dbReference type="PANTHER" id="PTHR13683:SF750">
    <property type="entry name" value="ASPARTYL PROTEASE AED1"/>
    <property type="match status" value="1"/>
</dbReference>
<organism evidence="3 4">
    <name type="scientific">Rhodamnia argentea</name>
    <dbReference type="NCBI Taxonomy" id="178133"/>
    <lineage>
        <taxon>Eukaryota</taxon>
        <taxon>Viridiplantae</taxon>
        <taxon>Streptophyta</taxon>
        <taxon>Embryophyta</taxon>
        <taxon>Tracheophyta</taxon>
        <taxon>Spermatophyta</taxon>
        <taxon>Magnoliopsida</taxon>
        <taxon>eudicotyledons</taxon>
        <taxon>Gunneridae</taxon>
        <taxon>Pentapetalae</taxon>
        <taxon>rosids</taxon>
        <taxon>malvids</taxon>
        <taxon>Myrtales</taxon>
        <taxon>Myrtaceae</taxon>
        <taxon>Myrtoideae</taxon>
        <taxon>Myrteae</taxon>
        <taxon>Australasian group</taxon>
        <taxon>Rhodamnia</taxon>
    </lineage>
</organism>
<name>A0A8B8P0I6_9MYRT</name>
<dbReference type="GO" id="GO:0006508">
    <property type="term" value="P:proteolysis"/>
    <property type="evidence" value="ECO:0007669"/>
    <property type="project" value="InterPro"/>
</dbReference>
<dbReference type="PROSITE" id="PS51767">
    <property type="entry name" value="PEPTIDASE_A1"/>
    <property type="match status" value="1"/>
</dbReference>
<dbReference type="Gene3D" id="2.40.70.10">
    <property type="entry name" value="Acid Proteases"/>
    <property type="match status" value="1"/>
</dbReference>
<dbReference type="InterPro" id="IPR033121">
    <property type="entry name" value="PEPTIDASE_A1"/>
</dbReference>
<sequence length="457" mass="49849">MEIDELVLLDEQLDLQGMNVSSSKRAALPKENENVDMLNHDFAESEWSLVFVLTLGVMDTRQELACLSSDVQPLHLFLRSSSMPLATQPAIHLYRKMSFDWLVSLLSLVISSDEGYTQRVQYKSENHHIIQLSSLLPSASCTPSSTGGIRESSLEVVHKHGPCSPHTRTKPNTLNHTKTLVWDQSRVDSIQSKISTSSSNNTNKGPGLGSSKATVPAKLGIPFDSLEYIVTVGLGSTRSKLTLIFNTSSDLTWTQCEPCSFCYPQSEPIFSPSHSSSYANTPCTSPMCRSSGSGIYHSSILTSCSHSRCSYQATYGDLSYSYGNLATDTLMLMSTDVVRNFQFGCGRVNYGSFGGTASLLGLTRDGLSIVRQTASKYGRYFSYCLPSSSSSKGYLTFGKTRETPKPLTFTPIAAIQESSMFRGINIVEIAVARTKLQIPSAIFSKAEALIDSGTVVT</sequence>
<dbReference type="InterPro" id="IPR021109">
    <property type="entry name" value="Peptidase_aspartic_dom_sf"/>
</dbReference>
<dbReference type="PANTHER" id="PTHR13683">
    <property type="entry name" value="ASPARTYL PROTEASES"/>
    <property type="match status" value="1"/>
</dbReference>
<evidence type="ECO:0000313" key="3">
    <source>
        <dbReference type="Proteomes" id="UP000827889"/>
    </source>
</evidence>
<gene>
    <name evidence="4" type="primary">LOC115738830</name>
</gene>
<dbReference type="InterPro" id="IPR001461">
    <property type="entry name" value="Aspartic_peptidase_A1"/>
</dbReference>
<dbReference type="GeneID" id="115738830"/>
<dbReference type="SUPFAM" id="SSF50630">
    <property type="entry name" value="Acid proteases"/>
    <property type="match status" value="1"/>
</dbReference>
<reference evidence="3" key="1">
    <citation type="submission" date="2025-05" db="UniProtKB">
        <authorList>
            <consortium name="RefSeq"/>
        </authorList>
    </citation>
    <scope>NUCLEOTIDE SEQUENCE [LARGE SCALE GENOMIC DNA]</scope>
</reference>
<comment type="similarity">
    <text evidence="1">Belongs to the peptidase A1 family.</text>
</comment>
<dbReference type="InterPro" id="IPR032861">
    <property type="entry name" value="TAXi_N"/>
</dbReference>
<dbReference type="RefSeq" id="XP_030527418.1">
    <property type="nucleotide sequence ID" value="XM_030671558.1"/>
</dbReference>
<evidence type="ECO:0000256" key="1">
    <source>
        <dbReference type="ARBA" id="ARBA00007447"/>
    </source>
</evidence>